<reference evidence="1" key="1">
    <citation type="submission" date="2016-10" db="EMBL/GenBank/DDBJ databases">
        <title>Genome sequence of Streptomyces mangrovisoli MUSC 149.</title>
        <authorList>
            <person name="Lee L.-H."/>
            <person name="Ser H.-L."/>
        </authorList>
    </citation>
    <scope>NUCLEOTIDE SEQUENCE [LARGE SCALE GENOMIC DNA]</scope>
    <source>
        <strain evidence="1">MUSC 149</strain>
    </source>
</reference>
<dbReference type="EMBL" id="LAVA02000039">
    <property type="protein sequence ID" value="OIJ66464.1"/>
    <property type="molecule type" value="Genomic_DNA"/>
</dbReference>
<dbReference type="Proteomes" id="UP000034196">
    <property type="component" value="Unassembled WGS sequence"/>
</dbReference>
<name>A0A1J4NVZ6_9ACTN</name>
<evidence type="ECO:0000313" key="1">
    <source>
        <dbReference type="EMBL" id="OIJ66464.1"/>
    </source>
</evidence>
<sequence length="316" mass="34518">MSGFLSGLGQRLAERWLTLLVLPGAFFLATATAAHTLGQTRALDFPRLTHHITHWARTPAATTVGGQAVLLAAVLAAAAAAGLAAQGVGTLVQRVVLAAGWHTWPVPLRHWAHARVVRRRTRWTAAQQRYRQQLDADALTLARDGYRADPAPRRVAHHVLQRIAPEEPDRPTWSGDRVHAVVVRLERDHHVDLPLLWPHLWLTLAETTRTEITAAEQALTRATTLSGWSILYASLAAWWWPAAPLALAMALTARSRIRGAVDTYAQLLEAAARLHATDLAVRLGIAHTGPLDPALGEALTRQLRPRPSPTSDGMTN</sequence>
<evidence type="ECO:0008006" key="3">
    <source>
        <dbReference type="Google" id="ProtNLM"/>
    </source>
</evidence>
<protein>
    <recommendedName>
        <fullName evidence="3">Vegetative cell wall protein gp1</fullName>
    </recommendedName>
</protein>
<organism evidence="1 2">
    <name type="scientific">Streptomyces mangrovisoli</name>
    <dbReference type="NCBI Taxonomy" id="1428628"/>
    <lineage>
        <taxon>Bacteria</taxon>
        <taxon>Bacillati</taxon>
        <taxon>Actinomycetota</taxon>
        <taxon>Actinomycetes</taxon>
        <taxon>Kitasatosporales</taxon>
        <taxon>Streptomycetaceae</taxon>
        <taxon>Streptomyces</taxon>
    </lineage>
</organism>
<accession>A0A1J4NVZ6</accession>
<gene>
    <name evidence="1" type="ORF">WN71_018305</name>
</gene>
<evidence type="ECO:0000313" key="2">
    <source>
        <dbReference type="Proteomes" id="UP000034196"/>
    </source>
</evidence>
<dbReference type="RefSeq" id="WP_046582818.1">
    <property type="nucleotide sequence ID" value="NZ_LAVA02000039.1"/>
</dbReference>
<dbReference type="STRING" id="1428628.WN71_018305"/>
<dbReference type="OrthoDB" id="529448at2"/>
<dbReference type="AlphaFoldDB" id="A0A1J4NVZ6"/>
<comment type="caution">
    <text evidence="1">The sequence shown here is derived from an EMBL/GenBank/DDBJ whole genome shotgun (WGS) entry which is preliminary data.</text>
</comment>
<proteinExistence type="predicted"/>
<keyword evidence="2" id="KW-1185">Reference proteome</keyword>